<keyword evidence="4" id="KW-1133">Transmembrane helix</keyword>
<feature type="region of interest" description="Disordered" evidence="3">
    <location>
        <begin position="291"/>
        <end position="346"/>
    </location>
</feature>
<sequence length="766" mass="71854">MRKRYAFAGVCVMTLTMLVPVAPAHAASGTARTTESAPAAFTTVGADTYVVPAGVTQIDVVVVGGRGGNVSPATGGLGAKVSGRLAVTPGETLDVFVGGDGVQAYYTGTQTGSHTLPGTAGGAGGGGAGGSGRMIVAGIYSYFSAGAGGGGASRISRSGTDLVVAGGGGGASGSSGPNGAITNGSNGGAAGTGSGDGQDGAAASNGSTTAVAGAGGVSGGNGGAAPGGATAGGSGSAGTGGAGGDAAHTNTQATPNYSASSTGGGGGGGGVVGGSGGNGGATSINGSGTAAATGGGGGAGSSLVPAGGTIEAPSVSRRVEITPVVTPPSGQAGQLQVTQPASSSRDVTVSWSAAGVTWGDGANRRFTVVVSPATVSNSTCTGLTDASTGCTFTADADGTYTVSVTPETDAGSATLASAQVPVALVVPPPAPVAPSGQVGQLQAAQGASRDVTVSWSAAGVTWGGGANRRFTVAVSPTTVSASTCTGLADTATGCTFTATADGTYTVTVTPKTDAGGATPATTSVTVTSASAPAAPDAPAAVTVTAGTSSIAVQWSGAVAHGSPVTGYVATAEPGPASCTTTTATSCVLGARAGVTYTVRVMAKSAAGDSPPSAASAPVTPVAPVNPPVPPAPQATLDLDTGTRSGLLLPGSSVTVRGDGYAAHSTVTLTMYSTPVSLTSVVTDATGSFVTQVTLPAGLAAGQHAIVAQGVDTLGVPRIMQVSATIRATAALRGSLPVTGVPVTVLWLLGAALLMGGAALRWTARRA</sequence>
<dbReference type="GO" id="GO:0000272">
    <property type="term" value="P:polysaccharide catabolic process"/>
    <property type="evidence" value="ECO:0007669"/>
    <property type="project" value="UniProtKB-KW"/>
</dbReference>
<dbReference type="Gene3D" id="2.60.40.10">
    <property type="entry name" value="Immunoglobulins"/>
    <property type="match status" value="1"/>
</dbReference>
<evidence type="ECO:0000313" key="7">
    <source>
        <dbReference type="EMBL" id="UWZ55420.1"/>
    </source>
</evidence>
<gene>
    <name evidence="7" type="ORF">Daura_04025</name>
</gene>
<feature type="compositionally biased region" description="Polar residues" evidence="3">
    <location>
        <begin position="248"/>
        <end position="257"/>
    </location>
</feature>
<dbReference type="EMBL" id="CP073767">
    <property type="protein sequence ID" value="UWZ55420.1"/>
    <property type="molecule type" value="Genomic_DNA"/>
</dbReference>
<evidence type="ECO:0000256" key="1">
    <source>
        <dbReference type="ARBA" id="ARBA00023295"/>
    </source>
</evidence>
<evidence type="ECO:0000256" key="3">
    <source>
        <dbReference type="SAM" id="MobiDB-lite"/>
    </source>
</evidence>
<dbReference type="CDD" id="cd00063">
    <property type="entry name" value="FN3"/>
    <property type="match status" value="1"/>
</dbReference>
<dbReference type="Pfam" id="PF00041">
    <property type="entry name" value="fn3"/>
    <property type="match status" value="1"/>
</dbReference>
<keyword evidence="4" id="KW-0812">Transmembrane</keyword>
<dbReference type="InterPro" id="IPR003961">
    <property type="entry name" value="FN3_dom"/>
</dbReference>
<evidence type="ECO:0000256" key="2">
    <source>
        <dbReference type="ARBA" id="ARBA00023326"/>
    </source>
</evidence>
<dbReference type="SMART" id="SM00060">
    <property type="entry name" value="FN3"/>
    <property type="match status" value="3"/>
</dbReference>
<proteinExistence type="predicted"/>
<feature type="domain" description="Fibronectin type-III" evidence="6">
    <location>
        <begin position="534"/>
        <end position="624"/>
    </location>
</feature>
<dbReference type="PROSITE" id="PS50853">
    <property type="entry name" value="FN3"/>
    <property type="match status" value="2"/>
</dbReference>
<evidence type="ECO:0000256" key="5">
    <source>
        <dbReference type="SAM" id="SignalP"/>
    </source>
</evidence>
<feature type="compositionally biased region" description="Gly residues" evidence="3">
    <location>
        <begin position="262"/>
        <end position="271"/>
    </location>
</feature>
<evidence type="ECO:0000256" key="4">
    <source>
        <dbReference type="SAM" id="Phobius"/>
    </source>
</evidence>
<keyword evidence="2" id="KW-0624">Polysaccharide degradation</keyword>
<dbReference type="OrthoDB" id="5186542at2"/>
<dbReference type="SUPFAM" id="SSF49265">
    <property type="entry name" value="Fibronectin type III"/>
    <property type="match status" value="2"/>
</dbReference>
<keyword evidence="1" id="KW-0326">Glycosidase</keyword>
<dbReference type="AlphaFoldDB" id="A0A9Q9MI19"/>
<organism evidence="7 8">
    <name type="scientific">Dactylosporangium aurantiacum</name>
    <dbReference type="NCBI Taxonomy" id="35754"/>
    <lineage>
        <taxon>Bacteria</taxon>
        <taxon>Bacillati</taxon>
        <taxon>Actinomycetota</taxon>
        <taxon>Actinomycetes</taxon>
        <taxon>Micromonosporales</taxon>
        <taxon>Micromonosporaceae</taxon>
        <taxon>Dactylosporangium</taxon>
    </lineage>
</organism>
<feature type="compositionally biased region" description="Gly residues" evidence="3">
    <location>
        <begin position="185"/>
        <end position="198"/>
    </location>
</feature>
<keyword evidence="5" id="KW-0732">Signal</keyword>
<feature type="region of interest" description="Disordered" evidence="3">
    <location>
        <begin position="223"/>
        <end position="271"/>
    </location>
</feature>
<protein>
    <submittedName>
        <fullName evidence="7">Fibronectin type III domain-containing protein</fullName>
    </submittedName>
</protein>
<feature type="signal peptide" evidence="5">
    <location>
        <begin position="1"/>
        <end position="26"/>
    </location>
</feature>
<feature type="compositionally biased region" description="Polar residues" evidence="3">
    <location>
        <begin position="328"/>
        <end position="346"/>
    </location>
</feature>
<feature type="chain" id="PRO_5040435662" evidence="5">
    <location>
        <begin position="27"/>
        <end position="766"/>
    </location>
</feature>
<feature type="region of interest" description="Disordered" evidence="3">
    <location>
        <begin position="167"/>
        <end position="206"/>
    </location>
</feature>
<dbReference type="KEGG" id="daur:Daura_04025"/>
<accession>A0A9Q9MI19</accession>
<dbReference type="InterPro" id="IPR013783">
    <property type="entry name" value="Ig-like_fold"/>
</dbReference>
<evidence type="ECO:0000259" key="6">
    <source>
        <dbReference type="PROSITE" id="PS50853"/>
    </source>
</evidence>
<keyword evidence="1" id="KW-0378">Hydrolase</keyword>
<reference evidence="7" key="1">
    <citation type="submission" date="2021-04" db="EMBL/GenBank/DDBJ databases">
        <title>Dactylosporangium aurantiacum NRRL B-8018 full assembly.</title>
        <authorList>
            <person name="Hartkoorn R.C."/>
            <person name="Beaudoing E."/>
            <person name="Hot D."/>
        </authorList>
    </citation>
    <scope>NUCLEOTIDE SEQUENCE</scope>
    <source>
        <strain evidence="7">NRRL B-8018</strain>
    </source>
</reference>
<name>A0A9Q9MI19_9ACTN</name>
<evidence type="ECO:0000313" key="8">
    <source>
        <dbReference type="Proteomes" id="UP001058003"/>
    </source>
</evidence>
<feature type="compositionally biased region" description="Low complexity" evidence="3">
    <location>
        <begin position="174"/>
        <end position="184"/>
    </location>
</feature>
<feature type="transmembrane region" description="Helical" evidence="4">
    <location>
        <begin position="744"/>
        <end position="763"/>
    </location>
</feature>
<dbReference type="InterPro" id="IPR036116">
    <property type="entry name" value="FN3_sf"/>
</dbReference>
<dbReference type="GO" id="GO:0016798">
    <property type="term" value="F:hydrolase activity, acting on glycosyl bonds"/>
    <property type="evidence" value="ECO:0007669"/>
    <property type="project" value="UniProtKB-KW"/>
</dbReference>
<dbReference type="RefSeq" id="WP_033367492.1">
    <property type="nucleotide sequence ID" value="NZ_CP073767.1"/>
</dbReference>
<keyword evidence="2" id="KW-0119">Carbohydrate metabolism</keyword>
<dbReference type="Proteomes" id="UP001058003">
    <property type="component" value="Chromosome"/>
</dbReference>
<feature type="domain" description="Fibronectin type-III" evidence="6">
    <location>
        <begin position="437"/>
        <end position="531"/>
    </location>
</feature>
<keyword evidence="4" id="KW-0472">Membrane</keyword>
<feature type="compositionally biased region" description="Gly residues" evidence="3">
    <location>
        <begin position="223"/>
        <end position="244"/>
    </location>
</feature>
<keyword evidence="8" id="KW-1185">Reference proteome</keyword>